<sequence>MPNFTDVLADANLVRAGNLYMQQYQVYKLPPLATSLAELDAGALKEAAA</sequence>
<keyword evidence="2" id="KW-1185">Reference proteome</keyword>
<reference evidence="2" key="1">
    <citation type="journal article" date="2019" name="Int. J. Syst. Evol. Microbiol.">
        <title>The Global Catalogue of Microorganisms (GCM) 10K type strain sequencing project: providing services to taxonomists for standard genome sequencing and annotation.</title>
        <authorList>
            <consortium name="The Broad Institute Genomics Platform"/>
            <consortium name="The Broad Institute Genome Sequencing Center for Infectious Disease"/>
            <person name="Wu L."/>
            <person name="Ma J."/>
        </authorList>
    </citation>
    <scope>NUCLEOTIDE SEQUENCE [LARGE SCALE GENOMIC DNA]</scope>
    <source>
        <strain evidence="2">CGMCC 4.5798</strain>
    </source>
</reference>
<dbReference type="EMBL" id="JBHSMZ010000006">
    <property type="protein sequence ID" value="MFC5548707.1"/>
    <property type="molecule type" value="Genomic_DNA"/>
</dbReference>
<dbReference type="Proteomes" id="UP001596086">
    <property type="component" value="Unassembled WGS sequence"/>
</dbReference>
<evidence type="ECO:0000313" key="1">
    <source>
        <dbReference type="EMBL" id="MFC5548707.1"/>
    </source>
</evidence>
<gene>
    <name evidence="1" type="ORF">ACFPO9_09300</name>
</gene>
<proteinExistence type="predicted"/>
<accession>A0ABW0S0A4</accession>
<evidence type="ECO:0000313" key="2">
    <source>
        <dbReference type="Proteomes" id="UP001596086"/>
    </source>
</evidence>
<protein>
    <submittedName>
        <fullName evidence="1">Uncharacterized protein</fullName>
    </submittedName>
</protein>
<organism evidence="1 2">
    <name type="scientific">Massilia aerilata</name>
    <dbReference type="NCBI Taxonomy" id="453817"/>
    <lineage>
        <taxon>Bacteria</taxon>
        <taxon>Pseudomonadati</taxon>
        <taxon>Pseudomonadota</taxon>
        <taxon>Betaproteobacteria</taxon>
        <taxon>Burkholderiales</taxon>
        <taxon>Oxalobacteraceae</taxon>
        <taxon>Telluria group</taxon>
        <taxon>Massilia</taxon>
    </lineage>
</organism>
<comment type="caution">
    <text evidence="1">The sequence shown here is derived from an EMBL/GenBank/DDBJ whole genome shotgun (WGS) entry which is preliminary data.</text>
</comment>
<dbReference type="RefSeq" id="WP_379769794.1">
    <property type="nucleotide sequence ID" value="NZ_JBHSMZ010000006.1"/>
</dbReference>
<name>A0ABW0S0A4_9BURK</name>